<evidence type="ECO:0000256" key="2">
    <source>
        <dbReference type="ARBA" id="ARBA00022837"/>
    </source>
</evidence>
<feature type="signal peptide" evidence="4">
    <location>
        <begin position="1"/>
        <end position="24"/>
    </location>
</feature>
<dbReference type="InterPro" id="IPR011889">
    <property type="entry name" value="Liste_lipo_26"/>
</dbReference>
<dbReference type="Gene3D" id="4.10.1080.10">
    <property type="entry name" value="TSP type-3 repeat"/>
    <property type="match status" value="5"/>
</dbReference>
<evidence type="ECO:0000256" key="3">
    <source>
        <dbReference type="SAM" id="MobiDB-lite"/>
    </source>
</evidence>
<evidence type="ECO:0000256" key="1">
    <source>
        <dbReference type="ARBA" id="ARBA00022729"/>
    </source>
</evidence>
<protein>
    <submittedName>
        <fullName evidence="5">Gliding motility-associated C-terminal domain-containing protein</fullName>
    </submittedName>
</protein>
<dbReference type="NCBIfam" id="TIGR02167">
    <property type="entry name" value="Liste_lipo_26"/>
    <property type="match status" value="6"/>
</dbReference>
<keyword evidence="2" id="KW-0106">Calcium</keyword>
<accession>A0A1T5BBN3</accession>
<dbReference type="STRING" id="561365.SAMN05660866_01522"/>
<dbReference type="PANTHER" id="PTHR10199:SF119">
    <property type="entry name" value="RE20510P"/>
    <property type="match status" value="1"/>
</dbReference>
<dbReference type="Pfam" id="PF13585">
    <property type="entry name" value="CHU_C"/>
    <property type="match status" value="1"/>
</dbReference>
<reference evidence="6" key="1">
    <citation type="submission" date="2017-02" db="EMBL/GenBank/DDBJ databases">
        <authorList>
            <person name="Varghese N."/>
            <person name="Submissions S."/>
        </authorList>
    </citation>
    <scope>NUCLEOTIDE SEQUENCE [LARGE SCALE GENOMIC DNA]</scope>
    <source>
        <strain evidence="6">DSM 23546</strain>
    </source>
</reference>
<dbReference type="InterPro" id="IPR026341">
    <property type="entry name" value="T9SS_type_B"/>
</dbReference>
<dbReference type="Pfam" id="PF03382">
    <property type="entry name" value="DUF285"/>
    <property type="match status" value="4"/>
</dbReference>
<name>A0A1T5BBN3_9FLAO</name>
<sequence length="1749" mass="190060">MKKPNFKLLFIFVLCILNFGSILAQGEFITTWKTDNPGTSNSTSITIPTMGGGYSYDVDWENDGTFDDFGVTGNITHDYGTAGTFTVAIKGNFPHITFGFNSDQQKILSIEQWGIQQWTSMERSFADCRNLNGNASDIPDLSMVTNMSGMFQATPFNQDIGDWDVSNVTNMSSMFLLADSFNQNIGNWNVGNVTNMRDMFGAAFNFNQDIGNWDVSKVTSMDGMFSSTEQFNQNIGGWNVGNVTTMDYMFSDARNFNQDIGGWNVSKVTRMHSMFAFAESFNQDIGGWDVGNVTNMVNILFGNILSLSIDNYDSLLNGWSTLDTGETKIPINIDFHGGKNKYCYGEAARNQLATNYGWTITDGGQACNPTDFFITTWKTDNLGTSNSTSITIPTTGTGYSYDIDWENDGTFDDFGITRNITHDYGTAGTYTVAIKGAFPTIYFNNEGDKDKILSIEQWGTQQWTSMFRSFFGCINLEGNALDIPNLNSVNNMGNMFRGASSYNQDIGNWDVSNVNFMNGLFFGATSFNQNIGSWDVSNVTRMDGMLRSIALSLSNYDSLLIGWSTLDVGETRIPVNQLFDGGTSTYCTGESARNNLATTYGWSITDGGQACNETDFFITTWKTDNPGTSNTTSITIPTTGTGYSYDIDWENDGTFDDFGVTGNITHDYGITGTYTVAIKGDFPRIYFSKGGDKDKIVSIEQWGTQQWSSMENSFYGCTNLVGNATDSPDLILVTNMNNMFAGALAFNEDISTWDVSSVNSISNMLNGAATFNQDLSAWNVSNVFNFNGMFREASAFNQNIGTWDLSNATDINFMFNNVSLSVINYDAILRGWNTLDTGETQIPSGLTFSGGNSAYCNGEAARNDLVTTYGWTITDSGLDCTGISFITTWKTDNPGTSNTTSITIPTTGTGYSYDVDWDNDGTFDDFGVAGDITHDYGTTGTYTVAIKGDFPRIYFYWNIGTRDNEKILSIEQWGTQQWTSMEHSFSDCINLTSVNATDIPNFSLVTNMNSMFDGAASFNGNINNWDVSTVTTMNQMFYRATAFNQDIGGWDVSNVTEMGNLFNRATSFNQNISTWDVSSATAMYSMFDGATSFNQDIGSWNVSNVGSMNWMFRSATSFNQDISLWNLTSLQGMSSMFDGAIAFNQDIGSWNMSNVTDLSYVFKGATAFNQDIGSWDVSNVNNMNEMFNGATSFNQDLGSWNISSVIGGGRRGRGGLTNMFTGVTLSPENYDKILNGWSTLDAGETQIPTGITFSGGNSVYCYGETGRNELATTYGWTITDGGKDCSSYDQDSDGILDDVDNCPMTSNADQANLDNDAFGDVCDDDIDGDGVLNADDAFPLDGTEDTDTDSDGTGDNTDADIDGDGVLNADDAFPLDGTEDTDTDGDGTGDNSDTDIDGDGVLNADDAFPLDSAEAIDTDSDGTGDNTDTDIDGDGVLNADDAFPLDSTEDTDTDGDGTGDNTDADIDGDGVLNADDAFPLDGTEDIDTDSDGTGDNTDADIDGDGVLNADDAFPLDNTETADNDGDGMGDNADTDDDNDGIPDTEDAFPFDANLDADGDGVNDELDVCPDTQAGETVDANGCSDTQKDTDFDGVNDAEDKCANTPEDEAVDIQGCSESQKDADNDGVQDSLDNCPSAYNPGQEDRDKDGLGDICDTIELNVSQAFTPNGDGINDTWTIFNIENYPNSIVRVFNSWGKEVYSAKNYQNTWDGHYKDLGAQLPDAGSYYYQIDFDGDGKVDQDGWLYITSN</sequence>
<dbReference type="Pfam" id="PF02412">
    <property type="entry name" value="TSP_3"/>
    <property type="match status" value="9"/>
</dbReference>
<dbReference type="PANTHER" id="PTHR10199">
    <property type="entry name" value="THROMBOSPONDIN"/>
    <property type="match status" value="1"/>
</dbReference>
<keyword evidence="6" id="KW-1185">Reference proteome</keyword>
<dbReference type="OrthoDB" id="9813840at2"/>
<dbReference type="GO" id="GO:0005509">
    <property type="term" value="F:calcium ion binding"/>
    <property type="evidence" value="ECO:0007669"/>
    <property type="project" value="InterPro"/>
</dbReference>
<feature type="chain" id="PRO_5013341198" evidence="4">
    <location>
        <begin position="25"/>
        <end position="1749"/>
    </location>
</feature>
<feature type="compositionally biased region" description="Acidic residues" evidence="3">
    <location>
        <begin position="1414"/>
        <end position="1433"/>
    </location>
</feature>
<organism evidence="5 6">
    <name type="scientific">Maribacter arcticus</name>
    <dbReference type="NCBI Taxonomy" id="561365"/>
    <lineage>
        <taxon>Bacteria</taxon>
        <taxon>Pseudomonadati</taxon>
        <taxon>Bacteroidota</taxon>
        <taxon>Flavobacteriia</taxon>
        <taxon>Flavobacteriales</taxon>
        <taxon>Flavobacteriaceae</taxon>
        <taxon>Maribacter</taxon>
    </lineage>
</organism>
<evidence type="ECO:0000313" key="5">
    <source>
        <dbReference type="EMBL" id="SKB44628.1"/>
    </source>
</evidence>
<feature type="region of interest" description="Disordered" evidence="3">
    <location>
        <begin position="1330"/>
        <end position="1649"/>
    </location>
</feature>
<feature type="compositionally biased region" description="Acidic residues" evidence="3">
    <location>
        <begin position="1519"/>
        <end position="1567"/>
    </location>
</feature>
<feature type="compositionally biased region" description="Acidic residues" evidence="3">
    <location>
        <begin position="1482"/>
        <end position="1503"/>
    </location>
</feature>
<gene>
    <name evidence="5" type="ORF">SAMN05660866_01522</name>
</gene>
<keyword evidence="1 4" id="KW-0732">Signal</keyword>
<dbReference type="RefSeq" id="WP_079512007.1">
    <property type="nucleotide sequence ID" value="NZ_FUYL01000004.1"/>
</dbReference>
<feature type="compositionally biased region" description="Acidic residues" evidence="3">
    <location>
        <begin position="1342"/>
        <end position="1363"/>
    </location>
</feature>
<feature type="compositionally biased region" description="Acidic residues" evidence="3">
    <location>
        <begin position="1377"/>
        <end position="1398"/>
    </location>
</feature>
<dbReference type="NCBIfam" id="TIGR04131">
    <property type="entry name" value="Bac_Flav_CTERM"/>
    <property type="match status" value="1"/>
</dbReference>
<proteinExistence type="predicted"/>
<dbReference type="SUPFAM" id="SSF103647">
    <property type="entry name" value="TSP type-3 repeat"/>
    <property type="match status" value="4"/>
</dbReference>
<dbReference type="InterPro" id="IPR028974">
    <property type="entry name" value="TSP_type-3_rpt"/>
</dbReference>
<feature type="compositionally biased region" description="Acidic residues" evidence="3">
    <location>
        <begin position="1447"/>
        <end position="1468"/>
    </location>
</feature>
<dbReference type="InterPro" id="IPR003367">
    <property type="entry name" value="Thrombospondin_3-like_rpt"/>
</dbReference>
<dbReference type="GO" id="GO:0007155">
    <property type="term" value="P:cell adhesion"/>
    <property type="evidence" value="ECO:0007669"/>
    <property type="project" value="InterPro"/>
</dbReference>
<dbReference type="Proteomes" id="UP000190339">
    <property type="component" value="Unassembled WGS sequence"/>
</dbReference>
<evidence type="ECO:0000256" key="4">
    <source>
        <dbReference type="SAM" id="SignalP"/>
    </source>
</evidence>
<dbReference type="InterPro" id="IPR005046">
    <property type="entry name" value="DUF285"/>
</dbReference>
<evidence type="ECO:0000313" key="6">
    <source>
        <dbReference type="Proteomes" id="UP000190339"/>
    </source>
</evidence>
<dbReference type="EMBL" id="FUYL01000004">
    <property type="protein sequence ID" value="SKB44628.1"/>
    <property type="molecule type" value="Genomic_DNA"/>
</dbReference>